<dbReference type="PATRIC" id="fig|1121307.3.peg.2010"/>
<dbReference type="Gene3D" id="1.20.1720.10">
    <property type="entry name" value="Multidrug resistance protein D"/>
    <property type="match status" value="1"/>
</dbReference>
<dbReference type="EMBL" id="LFVU01000004">
    <property type="protein sequence ID" value="KMT22838.1"/>
    <property type="molecule type" value="Genomic_DNA"/>
</dbReference>
<keyword evidence="4 7" id="KW-0812">Transmembrane</keyword>
<evidence type="ECO:0000313" key="10">
    <source>
        <dbReference type="Proteomes" id="UP000036756"/>
    </source>
</evidence>
<comment type="subcellular location">
    <subcellularLocation>
        <location evidence="1">Cell membrane</location>
        <topology evidence="1">Multi-pass membrane protein</topology>
    </subcellularLocation>
</comment>
<dbReference type="InterPro" id="IPR036259">
    <property type="entry name" value="MFS_trans_sf"/>
</dbReference>
<dbReference type="RefSeq" id="WP_048569572.1">
    <property type="nucleotide sequence ID" value="NZ_LFVU01000004.1"/>
</dbReference>
<gene>
    <name evidence="9" type="ORF">CLCY_5c00770</name>
</gene>
<dbReference type="InterPro" id="IPR011701">
    <property type="entry name" value="MFS"/>
</dbReference>
<keyword evidence="5 7" id="KW-1133">Transmembrane helix</keyword>
<comment type="caution">
    <text evidence="9">The sequence shown here is derived from an EMBL/GenBank/DDBJ whole genome shotgun (WGS) entry which is preliminary data.</text>
</comment>
<evidence type="ECO:0000259" key="8">
    <source>
        <dbReference type="PROSITE" id="PS50850"/>
    </source>
</evidence>
<dbReference type="Gene3D" id="1.20.1250.20">
    <property type="entry name" value="MFS general substrate transporter like domains"/>
    <property type="match status" value="1"/>
</dbReference>
<feature type="transmembrane region" description="Helical" evidence="7">
    <location>
        <begin position="296"/>
        <end position="315"/>
    </location>
</feature>
<feature type="transmembrane region" description="Helical" evidence="7">
    <location>
        <begin position="12"/>
        <end position="30"/>
    </location>
</feature>
<evidence type="ECO:0000256" key="1">
    <source>
        <dbReference type="ARBA" id="ARBA00004651"/>
    </source>
</evidence>
<sequence>MEIQEKKSRNITLGIIMTGAFIGSLGQTLMSPALPTIMKDFNINADVGQWLTTIYLLVVGIMIPTTAYLINRLSTRVLFITAMGIYSVGCIVALFSTNFSTLFIGRGLQALGSGALMPLLQFVILYLYPPEKRGAAMSLVGITIGFAPAVGPTLSGWLIDSFGWHSIFNVLTTISILDFVLSFIFLKNVSKGTKSKLDILSVILSSIGFGGVLLGFANMGHYGLYNVVTYLPMLIGILSLIVFTLRQLKVEKPLLELRVFKDRNFTISTILVIIVYATMMSATIIIPLYIQSVRGYTALHSGLLMFPGAISMVLLSPSVGRFLDRYGARFLCIGGMALLAGGTIAFSFLHESTSVVFLSVMYFFRMVGITMLLMPLTVWGVQNLNKEHLSHGTAINNTLRQIAGAIGSAVFVTVMVNATKNSGEVSRVLAIIHGIDVSFMASGILGVLGLLISLFFVKNKKGLKA</sequence>
<feature type="transmembrane region" description="Helical" evidence="7">
    <location>
        <begin position="77"/>
        <end position="96"/>
    </location>
</feature>
<dbReference type="OrthoDB" id="102502at2"/>
<dbReference type="AlphaFoldDB" id="A0A0J8DF87"/>
<keyword evidence="10" id="KW-1185">Reference proteome</keyword>
<feature type="transmembrane region" description="Helical" evidence="7">
    <location>
        <begin position="265"/>
        <end position="290"/>
    </location>
</feature>
<keyword evidence="6 7" id="KW-0472">Membrane</keyword>
<dbReference type="PANTHER" id="PTHR42718:SF24">
    <property type="entry name" value="MAJOR FACILITATOR SUPERFAMILY (MFS) PROFILE DOMAIN-CONTAINING PROTEIN"/>
    <property type="match status" value="1"/>
</dbReference>
<evidence type="ECO:0000256" key="5">
    <source>
        <dbReference type="ARBA" id="ARBA00022989"/>
    </source>
</evidence>
<dbReference type="Proteomes" id="UP000036756">
    <property type="component" value="Unassembled WGS sequence"/>
</dbReference>
<feature type="transmembrane region" description="Helical" evidence="7">
    <location>
        <begin position="223"/>
        <end position="245"/>
    </location>
</feature>
<dbReference type="NCBIfam" id="TIGR00711">
    <property type="entry name" value="efflux_EmrB"/>
    <property type="match status" value="1"/>
</dbReference>
<dbReference type="PANTHER" id="PTHR42718">
    <property type="entry name" value="MAJOR FACILITATOR SUPERFAMILY MULTIDRUG TRANSPORTER MFSC"/>
    <property type="match status" value="1"/>
</dbReference>
<evidence type="ECO:0000256" key="7">
    <source>
        <dbReference type="SAM" id="Phobius"/>
    </source>
</evidence>
<dbReference type="InterPro" id="IPR004638">
    <property type="entry name" value="EmrB-like"/>
</dbReference>
<feature type="transmembrane region" description="Helical" evidence="7">
    <location>
        <begin position="197"/>
        <end position="217"/>
    </location>
</feature>
<feature type="transmembrane region" description="Helical" evidence="7">
    <location>
        <begin position="355"/>
        <end position="381"/>
    </location>
</feature>
<dbReference type="PROSITE" id="PS50850">
    <property type="entry name" value="MFS"/>
    <property type="match status" value="1"/>
</dbReference>
<protein>
    <submittedName>
        <fullName evidence="9">Drug resistance transporter, EmrB/QacA subfamily</fullName>
    </submittedName>
</protein>
<dbReference type="GO" id="GO:0005886">
    <property type="term" value="C:plasma membrane"/>
    <property type="evidence" value="ECO:0007669"/>
    <property type="project" value="UniProtKB-SubCell"/>
</dbReference>
<evidence type="ECO:0000256" key="4">
    <source>
        <dbReference type="ARBA" id="ARBA00022692"/>
    </source>
</evidence>
<dbReference type="Pfam" id="PF07690">
    <property type="entry name" value="MFS_1"/>
    <property type="match status" value="1"/>
</dbReference>
<evidence type="ECO:0000256" key="3">
    <source>
        <dbReference type="ARBA" id="ARBA00022475"/>
    </source>
</evidence>
<keyword evidence="3" id="KW-1003">Cell membrane</keyword>
<proteinExistence type="predicted"/>
<evidence type="ECO:0000256" key="6">
    <source>
        <dbReference type="ARBA" id="ARBA00023136"/>
    </source>
</evidence>
<evidence type="ECO:0000313" key="9">
    <source>
        <dbReference type="EMBL" id="KMT22838.1"/>
    </source>
</evidence>
<accession>A0A0J8DF87</accession>
<reference evidence="9 10" key="1">
    <citation type="submission" date="2015-06" db="EMBL/GenBank/DDBJ databases">
        <title>Draft genome sequence of the purine-degrading Clostridium cylindrosporum HC-1 (DSM 605).</title>
        <authorList>
            <person name="Poehlein A."/>
            <person name="Schiel-Bengelsdorf B."/>
            <person name="Bengelsdorf F."/>
            <person name="Daniel R."/>
            <person name="Duerre P."/>
        </authorList>
    </citation>
    <scope>NUCLEOTIDE SEQUENCE [LARGE SCALE GENOMIC DNA]</scope>
    <source>
        <strain evidence="9 10">DSM 605</strain>
    </source>
</reference>
<dbReference type="CDD" id="cd17503">
    <property type="entry name" value="MFS_LmrB_MDR_like"/>
    <property type="match status" value="1"/>
</dbReference>
<dbReference type="STRING" id="1121307.CLCY_5c00770"/>
<feature type="transmembrane region" description="Helical" evidence="7">
    <location>
        <begin position="108"/>
        <end position="128"/>
    </location>
</feature>
<dbReference type="InterPro" id="IPR020846">
    <property type="entry name" value="MFS_dom"/>
</dbReference>
<feature type="transmembrane region" description="Helical" evidence="7">
    <location>
        <begin position="164"/>
        <end position="185"/>
    </location>
</feature>
<feature type="transmembrane region" description="Helical" evidence="7">
    <location>
        <begin position="327"/>
        <end position="349"/>
    </location>
</feature>
<evidence type="ECO:0000256" key="2">
    <source>
        <dbReference type="ARBA" id="ARBA00022448"/>
    </source>
</evidence>
<keyword evidence="2" id="KW-0813">Transport</keyword>
<feature type="transmembrane region" description="Helical" evidence="7">
    <location>
        <begin position="439"/>
        <end position="457"/>
    </location>
</feature>
<feature type="transmembrane region" description="Helical" evidence="7">
    <location>
        <begin position="402"/>
        <end position="419"/>
    </location>
</feature>
<dbReference type="GO" id="GO:0022857">
    <property type="term" value="F:transmembrane transporter activity"/>
    <property type="evidence" value="ECO:0007669"/>
    <property type="project" value="InterPro"/>
</dbReference>
<feature type="transmembrane region" description="Helical" evidence="7">
    <location>
        <begin position="135"/>
        <end position="158"/>
    </location>
</feature>
<dbReference type="PRINTS" id="PR01036">
    <property type="entry name" value="TCRTETB"/>
</dbReference>
<feature type="domain" description="Major facilitator superfamily (MFS) profile" evidence="8">
    <location>
        <begin position="12"/>
        <end position="461"/>
    </location>
</feature>
<organism evidence="9 10">
    <name type="scientific">Clostridium cylindrosporum DSM 605</name>
    <dbReference type="NCBI Taxonomy" id="1121307"/>
    <lineage>
        <taxon>Bacteria</taxon>
        <taxon>Bacillati</taxon>
        <taxon>Bacillota</taxon>
        <taxon>Clostridia</taxon>
        <taxon>Eubacteriales</taxon>
        <taxon>Clostridiaceae</taxon>
        <taxon>Clostridium</taxon>
    </lineage>
</organism>
<dbReference type="SUPFAM" id="SSF103473">
    <property type="entry name" value="MFS general substrate transporter"/>
    <property type="match status" value="1"/>
</dbReference>
<feature type="transmembrane region" description="Helical" evidence="7">
    <location>
        <begin position="50"/>
        <end position="70"/>
    </location>
</feature>
<name>A0A0J8DF87_CLOCY</name>